<gene>
    <name evidence="2" type="ORF">CONPUDRAFT_51767</name>
</gene>
<dbReference type="Proteomes" id="UP000053558">
    <property type="component" value="Unassembled WGS sequence"/>
</dbReference>
<keyword evidence="1" id="KW-0812">Transmembrane</keyword>
<accession>A0A5M3MWG9</accession>
<keyword evidence="1" id="KW-0472">Membrane</keyword>
<keyword evidence="3" id="KW-1185">Reference proteome</keyword>
<dbReference type="KEGG" id="cput:CONPUDRAFT_51767"/>
<dbReference type="RefSeq" id="XP_007766303.1">
    <property type="nucleotide sequence ID" value="XM_007768113.1"/>
</dbReference>
<feature type="non-terminal residue" evidence="2">
    <location>
        <position position="1"/>
    </location>
</feature>
<evidence type="ECO:0000313" key="2">
    <source>
        <dbReference type="EMBL" id="EIW83084.1"/>
    </source>
</evidence>
<reference evidence="3" key="1">
    <citation type="journal article" date="2012" name="Science">
        <title>The Paleozoic origin of enzymatic lignin decomposition reconstructed from 31 fungal genomes.</title>
        <authorList>
            <person name="Floudas D."/>
            <person name="Binder M."/>
            <person name="Riley R."/>
            <person name="Barry K."/>
            <person name="Blanchette R.A."/>
            <person name="Henrissat B."/>
            <person name="Martinez A.T."/>
            <person name="Otillar R."/>
            <person name="Spatafora J.W."/>
            <person name="Yadav J.S."/>
            <person name="Aerts A."/>
            <person name="Benoit I."/>
            <person name="Boyd A."/>
            <person name="Carlson A."/>
            <person name="Copeland A."/>
            <person name="Coutinho P.M."/>
            <person name="de Vries R.P."/>
            <person name="Ferreira P."/>
            <person name="Findley K."/>
            <person name="Foster B."/>
            <person name="Gaskell J."/>
            <person name="Glotzer D."/>
            <person name="Gorecki P."/>
            <person name="Heitman J."/>
            <person name="Hesse C."/>
            <person name="Hori C."/>
            <person name="Igarashi K."/>
            <person name="Jurgens J.A."/>
            <person name="Kallen N."/>
            <person name="Kersten P."/>
            <person name="Kohler A."/>
            <person name="Kuees U."/>
            <person name="Kumar T.K.A."/>
            <person name="Kuo A."/>
            <person name="LaButti K."/>
            <person name="Larrondo L.F."/>
            <person name="Lindquist E."/>
            <person name="Ling A."/>
            <person name="Lombard V."/>
            <person name="Lucas S."/>
            <person name="Lundell T."/>
            <person name="Martin R."/>
            <person name="McLaughlin D.J."/>
            <person name="Morgenstern I."/>
            <person name="Morin E."/>
            <person name="Murat C."/>
            <person name="Nagy L.G."/>
            <person name="Nolan M."/>
            <person name="Ohm R.A."/>
            <person name="Patyshakuliyeva A."/>
            <person name="Rokas A."/>
            <person name="Ruiz-Duenas F.J."/>
            <person name="Sabat G."/>
            <person name="Salamov A."/>
            <person name="Samejima M."/>
            <person name="Schmutz J."/>
            <person name="Slot J.C."/>
            <person name="St John F."/>
            <person name="Stenlid J."/>
            <person name="Sun H."/>
            <person name="Sun S."/>
            <person name="Syed K."/>
            <person name="Tsang A."/>
            <person name="Wiebenga A."/>
            <person name="Young D."/>
            <person name="Pisabarro A."/>
            <person name="Eastwood D.C."/>
            <person name="Martin F."/>
            <person name="Cullen D."/>
            <person name="Grigoriev I.V."/>
            <person name="Hibbett D.S."/>
        </authorList>
    </citation>
    <scope>NUCLEOTIDE SEQUENCE [LARGE SCALE GENOMIC DNA]</scope>
    <source>
        <strain evidence="3">RWD-64-598 SS2</strain>
    </source>
</reference>
<protein>
    <submittedName>
        <fullName evidence="2">Uncharacterized protein</fullName>
    </submittedName>
</protein>
<organism evidence="2 3">
    <name type="scientific">Coniophora puteana (strain RWD-64-598)</name>
    <name type="common">Brown rot fungus</name>
    <dbReference type="NCBI Taxonomy" id="741705"/>
    <lineage>
        <taxon>Eukaryota</taxon>
        <taxon>Fungi</taxon>
        <taxon>Dikarya</taxon>
        <taxon>Basidiomycota</taxon>
        <taxon>Agaricomycotina</taxon>
        <taxon>Agaricomycetes</taxon>
        <taxon>Agaricomycetidae</taxon>
        <taxon>Boletales</taxon>
        <taxon>Coniophorineae</taxon>
        <taxon>Coniophoraceae</taxon>
        <taxon>Coniophora</taxon>
    </lineage>
</organism>
<comment type="caution">
    <text evidence="2">The sequence shown here is derived from an EMBL/GenBank/DDBJ whole genome shotgun (WGS) entry which is preliminary data.</text>
</comment>
<evidence type="ECO:0000313" key="3">
    <source>
        <dbReference type="Proteomes" id="UP000053558"/>
    </source>
</evidence>
<keyword evidence="1" id="KW-1133">Transmembrane helix</keyword>
<evidence type="ECO:0000256" key="1">
    <source>
        <dbReference type="SAM" id="Phobius"/>
    </source>
</evidence>
<dbReference type="AlphaFoldDB" id="A0A5M3MWG9"/>
<feature type="transmembrane region" description="Helical" evidence="1">
    <location>
        <begin position="63"/>
        <end position="85"/>
    </location>
</feature>
<dbReference type="EMBL" id="JH711576">
    <property type="protein sequence ID" value="EIW83084.1"/>
    <property type="molecule type" value="Genomic_DNA"/>
</dbReference>
<proteinExistence type="predicted"/>
<feature type="transmembrane region" description="Helical" evidence="1">
    <location>
        <begin position="27"/>
        <end position="51"/>
    </location>
</feature>
<dbReference type="OrthoDB" id="3229610at2759"/>
<sequence>VVGDLILIFLPFRMLWRTKLAASFRKLLLTVFAMSVLNTAATVVHIVLILQPPGFFTGLTANLHASVTLLVCNLLVITTFCYRIFRGTDIESTVTMVTTRPTSTPTTFTTVELNSLQSVSHAAGFWSDVNSGTGGDGSRGFHEDVRSVSINL</sequence>
<name>A0A5M3MWG9_CONPW</name>
<dbReference type="GeneID" id="19207474"/>